<dbReference type="RefSeq" id="WP_055274892.1">
    <property type="nucleotide sequence ID" value="NZ_CYZV01000001.1"/>
</dbReference>
<gene>
    <name evidence="9" type="primary">argI</name>
    <name evidence="9" type="ORF">ERS852470_00139</name>
</gene>
<organism evidence="9 10">
    <name type="scientific">Clostridium disporicum</name>
    <dbReference type="NCBI Taxonomy" id="84024"/>
    <lineage>
        <taxon>Bacteria</taxon>
        <taxon>Bacillati</taxon>
        <taxon>Bacillota</taxon>
        <taxon>Clostridia</taxon>
        <taxon>Eubacteriales</taxon>
        <taxon>Clostridiaceae</taxon>
        <taxon>Clostridium</taxon>
    </lineage>
</organism>
<dbReference type="InterPro" id="IPR028362">
    <property type="entry name" value="AlgI"/>
</dbReference>
<keyword evidence="4 8" id="KW-0812">Transmembrane</keyword>
<keyword evidence="5 8" id="KW-1133">Transmembrane helix</keyword>
<evidence type="ECO:0000256" key="2">
    <source>
        <dbReference type="ARBA" id="ARBA00010323"/>
    </source>
</evidence>
<dbReference type="Pfam" id="PF03062">
    <property type="entry name" value="MBOAT"/>
    <property type="match status" value="1"/>
</dbReference>
<dbReference type="PIRSF" id="PIRSF016636">
    <property type="entry name" value="AlgI_DltB"/>
    <property type="match status" value="1"/>
</dbReference>
<evidence type="ECO:0000313" key="9">
    <source>
        <dbReference type="EMBL" id="CUN52695.1"/>
    </source>
</evidence>
<dbReference type="AlphaFoldDB" id="A0A173XQ39"/>
<evidence type="ECO:0000313" key="10">
    <source>
        <dbReference type="Proteomes" id="UP000095558"/>
    </source>
</evidence>
<feature type="transmembrane region" description="Helical" evidence="8">
    <location>
        <begin position="6"/>
        <end position="22"/>
    </location>
</feature>
<dbReference type="GO" id="GO:0005886">
    <property type="term" value="C:plasma membrane"/>
    <property type="evidence" value="ECO:0007669"/>
    <property type="project" value="UniProtKB-SubCell"/>
</dbReference>
<dbReference type="PANTHER" id="PTHR13285">
    <property type="entry name" value="ACYLTRANSFERASE"/>
    <property type="match status" value="1"/>
</dbReference>
<dbReference type="InterPro" id="IPR051085">
    <property type="entry name" value="MB_O-acyltransferase"/>
</dbReference>
<evidence type="ECO:0000256" key="1">
    <source>
        <dbReference type="ARBA" id="ARBA00004651"/>
    </source>
</evidence>
<feature type="transmembrane region" description="Helical" evidence="8">
    <location>
        <begin position="357"/>
        <end position="382"/>
    </location>
</feature>
<evidence type="ECO:0000256" key="3">
    <source>
        <dbReference type="ARBA" id="ARBA00022475"/>
    </source>
</evidence>
<proteinExistence type="inferred from homology"/>
<keyword evidence="7" id="KW-0012">Acyltransferase</keyword>
<accession>A0A173XQ39</accession>
<feature type="transmembrane region" description="Helical" evidence="8">
    <location>
        <begin position="188"/>
        <end position="206"/>
    </location>
</feature>
<evidence type="ECO:0000256" key="5">
    <source>
        <dbReference type="ARBA" id="ARBA00022989"/>
    </source>
</evidence>
<name>A0A173XQ39_9CLOT</name>
<evidence type="ECO:0000256" key="4">
    <source>
        <dbReference type="ARBA" id="ARBA00022692"/>
    </source>
</evidence>
<feature type="transmembrane region" description="Helical" evidence="8">
    <location>
        <begin position="428"/>
        <end position="446"/>
    </location>
</feature>
<feature type="transmembrane region" description="Helical" evidence="8">
    <location>
        <begin position="48"/>
        <end position="65"/>
    </location>
</feature>
<keyword evidence="3 7" id="KW-1003">Cell membrane</keyword>
<keyword evidence="7" id="KW-0808">Transferase</keyword>
<dbReference type="GO" id="GO:0042121">
    <property type="term" value="P:alginic acid biosynthetic process"/>
    <property type="evidence" value="ECO:0007669"/>
    <property type="project" value="InterPro"/>
</dbReference>
<sequence>MVFSSILFIFRFLPISMGIYFLTPKKFRNFSLLILSLVFYSWGEPKYFVLMLASIFVDYFISLGIDKNNKSKRIRIILLCISITFNIVILFFFKYINFFIENINSIFNISLSYVKITLPLGISFYTFQTMSYTIDVFLKKVKPEKNIIDFGAFVCLFPQLIAGPIVKYTDINRELKSRKVNLDAIQEGIRLFILGLSSKVIIANNIGSLWTEVEVMGFSNISTILAWMGIIAFALQIYFDFSGYSLMAIGLGKILGFNFPINFNYPYESKSISEFWRRWHITLGQWFKEYVYIPLGGNRVRKVRLYFNLFIVWFLTGFWHGASYNFILWGLYFFLLISIEKAGLLKFLNNNKFISHIYAIFFILIGWVLFAVVDLAQIKLLFKQMFSFNIGNEWIYYLRNYAIVFIIAIIFSTSFPKKLYKKFIKNDVIDTVIILMIFLVSIAYLVDSSYNPFLYFRF</sequence>
<comment type="subcellular location">
    <subcellularLocation>
        <location evidence="1">Cell membrane</location>
        <topology evidence="1">Multi-pass membrane protein</topology>
    </subcellularLocation>
</comment>
<protein>
    <submittedName>
        <fullName evidence="9">AlgI-related protein</fullName>
    </submittedName>
</protein>
<dbReference type="Proteomes" id="UP000095558">
    <property type="component" value="Unassembled WGS sequence"/>
</dbReference>
<dbReference type="OrthoDB" id="9805788at2"/>
<comment type="similarity">
    <text evidence="2 7">Belongs to the membrane-bound acyltransferase family.</text>
</comment>
<feature type="transmembrane region" description="Helical" evidence="8">
    <location>
        <begin position="244"/>
        <end position="263"/>
    </location>
</feature>
<evidence type="ECO:0000256" key="7">
    <source>
        <dbReference type="PIRNR" id="PIRNR016636"/>
    </source>
</evidence>
<feature type="transmembrane region" description="Helical" evidence="8">
    <location>
        <begin position="106"/>
        <end position="127"/>
    </location>
</feature>
<dbReference type="InterPro" id="IPR024194">
    <property type="entry name" value="Ac/AlaTfrase_AlgI/DltB"/>
</dbReference>
<feature type="transmembrane region" description="Helical" evidence="8">
    <location>
        <begin position="218"/>
        <end position="238"/>
    </location>
</feature>
<keyword evidence="6 7" id="KW-0472">Membrane</keyword>
<dbReference type="GO" id="GO:0016746">
    <property type="term" value="F:acyltransferase activity"/>
    <property type="evidence" value="ECO:0007669"/>
    <property type="project" value="UniProtKB-KW"/>
</dbReference>
<feature type="transmembrane region" description="Helical" evidence="8">
    <location>
        <begin position="77"/>
        <end position="100"/>
    </location>
</feature>
<feature type="transmembrane region" description="Helical" evidence="8">
    <location>
        <begin position="394"/>
        <end position="416"/>
    </location>
</feature>
<feature type="transmembrane region" description="Helical" evidence="8">
    <location>
        <begin position="326"/>
        <end position="345"/>
    </location>
</feature>
<dbReference type="InterPro" id="IPR004299">
    <property type="entry name" value="MBOAT_fam"/>
</dbReference>
<evidence type="ECO:0000256" key="6">
    <source>
        <dbReference type="ARBA" id="ARBA00023136"/>
    </source>
</evidence>
<evidence type="ECO:0000256" key="8">
    <source>
        <dbReference type="SAM" id="Phobius"/>
    </source>
</evidence>
<feature type="transmembrane region" description="Helical" evidence="8">
    <location>
        <begin position="303"/>
        <end position="320"/>
    </location>
</feature>
<dbReference type="EMBL" id="CYZV01000001">
    <property type="protein sequence ID" value="CUN52695.1"/>
    <property type="molecule type" value="Genomic_DNA"/>
</dbReference>
<reference evidence="9 10" key="1">
    <citation type="submission" date="2015-09" db="EMBL/GenBank/DDBJ databases">
        <authorList>
            <consortium name="Pathogen Informatics"/>
        </authorList>
    </citation>
    <scope>NUCLEOTIDE SEQUENCE [LARGE SCALE GENOMIC DNA]</scope>
    <source>
        <strain evidence="9 10">2789STDY5834855</strain>
    </source>
</reference>
<dbReference type="PIRSF" id="PIRSF500217">
    <property type="entry name" value="AlgI"/>
    <property type="match status" value="1"/>
</dbReference>
<dbReference type="PANTHER" id="PTHR13285:SF18">
    <property type="entry name" value="PROTEIN-CYSTEINE N-PALMITOYLTRANSFERASE RASP"/>
    <property type="match status" value="1"/>
</dbReference>
<feature type="transmembrane region" description="Helical" evidence="8">
    <location>
        <begin position="147"/>
        <end position="168"/>
    </location>
</feature>